<reference evidence="3" key="1">
    <citation type="submission" date="2014-03" db="EMBL/GenBank/DDBJ databases">
        <title>The Genome Sequence of Puccinia striiformis f. sp. tritici PST-78.</title>
        <authorList>
            <consortium name="The Broad Institute Genome Sequencing Platform"/>
            <person name="Cuomo C."/>
            <person name="Hulbert S."/>
            <person name="Chen X."/>
            <person name="Walker B."/>
            <person name="Young S.K."/>
            <person name="Zeng Q."/>
            <person name="Gargeya S."/>
            <person name="Fitzgerald M."/>
            <person name="Haas B."/>
            <person name="Abouelleil A."/>
            <person name="Alvarado L."/>
            <person name="Arachchi H.M."/>
            <person name="Berlin A.M."/>
            <person name="Chapman S.B."/>
            <person name="Goldberg J."/>
            <person name="Griggs A."/>
            <person name="Gujja S."/>
            <person name="Hansen M."/>
            <person name="Howarth C."/>
            <person name="Imamovic A."/>
            <person name="Larimer J."/>
            <person name="McCowan C."/>
            <person name="Montmayeur A."/>
            <person name="Murphy C."/>
            <person name="Neiman D."/>
            <person name="Pearson M."/>
            <person name="Priest M."/>
            <person name="Roberts A."/>
            <person name="Saif S."/>
            <person name="Shea T."/>
            <person name="Sisk P."/>
            <person name="Sykes S."/>
            <person name="Wortman J."/>
            <person name="Nusbaum C."/>
            <person name="Birren B."/>
        </authorList>
    </citation>
    <scope>NUCLEOTIDE SEQUENCE [LARGE SCALE GENOMIC DNA]</scope>
    <source>
        <strain evidence="3">race PST-78</strain>
    </source>
</reference>
<feature type="domain" description="Type I restriction enzyme R protein C-terminal" evidence="1">
    <location>
        <begin position="18"/>
        <end position="212"/>
    </location>
</feature>
<keyword evidence="3" id="KW-1185">Reference proteome</keyword>
<comment type="caution">
    <text evidence="2">The sequence shown here is derived from an EMBL/GenBank/DDBJ whole genome shotgun (WGS) entry which is preliminary data.</text>
</comment>
<evidence type="ECO:0000313" key="2">
    <source>
        <dbReference type="EMBL" id="KNE88852.1"/>
    </source>
</evidence>
<gene>
    <name evidence="2" type="ORF">PSTG_17706</name>
</gene>
<dbReference type="STRING" id="1165861.A0A0L0UP28"/>
<evidence type="ECO:0000313" key="3">
    <source>
        <dbReference type="Proteomes" id="UP000054564"/>
    </source>
</evidence>
<feature type="non-terminal residue" evidence="2">
    <location>
        <position position="1"/>
    </location>
</feature>
<dbReference type="InterPro" id="IPR022625">
    <property type="entry name" value="TypeI_RM_Rsu_C"/>
</dbReference>
<proteinExistence type="predicted"/>
<name>A0A0L0UP28_9BASI</name>
<dbReference type="Proteomes" id="UP000054564">
    <property type="component" value="Unassembled WGS sequence"/>
</dbReference>
<organism evidence="2 3">
    <name type="scientific">Puccinia striiformis f. sp. tritici PST-78</name>
    <dbReference type="NCBI Taxonomy" id="1165861"/>
    <lineage>
        <taxon>Eukaryota</taxon>
        <taxon>Fungi</taxon>
        <taxon>Dikarya</taxon>
        <taxon>Basidiomycota</taxon>
        <taxon>Pucciniomycotina</taxon>
        <taxon>Pucciniomycetes</taxon>
        <taxon>Pucciniales</taxon>
        <taxon>Pucciniaceae</taxon>
        <taxon>Puccinia</taxon>
    </lineage>
</organism>
<sequence length="219" mass="25440">AEHYLDDEKLAELQMIRLPAERKVQDYRSVYNDIRDWQRKEKAADDKDKATTNWEDVVFEIDLLKSQEINLDYILGLIFEHNKQNKSKASLTEEVRRLIRSSLGNRAKEELVVDFIQQTNLDEMPDKAGIIDAFFAFAQREQRREAEALIKEENLNEEAAKRYIRNSLKREYATENGTELNATLPKLSPLNPQYKTKKQSVFQKIGAFIEKFKGVGGGI</sequence>
<evidence type="ECO:0000259" key="1">
    <source>
        <dbReference type="Pfam" id="PF12008"/>
    </source>
</evidence>
<protein>
    <recommendedName>
        <fullName evidence="1">Type I restriction enzyme R protein C-terminal domain-containing protein</fullName>
    </recommendedName>
</protein>
<dbReference type="AlphaFoldDB" id="A0A0L0UP28"/>
<dbReference type="EMBL" id="AJIL01000805">
    <property type="protein sequence ID" value="KNE88852.1"/>
    <property type="molecule type" value="Genomic_DNA"/>
</dbReference>
<dbReference type="Gene3D" id="1.20.58.2040">
    <property type="match status" value="1"/>
</dbReference>
<dbReference type="Pfam" id="PF12008">
    <property type="entry name" value="EcoR124_C"/>
    <property type="match status" value="1"/>
</dbReference>
<accession>A0A0L0UP28</accession>